<dbReference type="EMBL" id="ACEC01000031">
    <property type="protein sequence ID" value="EEG31561.1"/>
    <property type="molecule type" value="Genomic_DNA"/>
</dbReference>
<dbReference type="AlphaFoldDB" id="C0EAC1"/>
<dbReference type="Proteomes" id="UP000003340">
    <property type="component" value="Unassembled WGS sequence"/>
</dbReference>
<gene>
    <name evidence="1" type="ORF">CLOSTMETH_00775</name>
</gene>
<dbReference type="HOGENOM" id="CLU_3268098_0_0_9"/>
<sequence>MQILCYFSLYKQCFRKKRDGICICSLRKEWGRPAVRSRADK</sequence>
<organism evidence="1 2">
    <name type="scientific">[Clostridium] methylpentosum DSM 5476</name>
    <dbReference type="NCBI Taxonomy" id="537013"/>
    <lineage>
        <taxon>Bacteria</taxon>
        <taxon>Bacillati</taxon>
        <taxon>Bacillota</taxon>
        <taxon>Clostridia</taxon>
        <taxon>Eubacteriales</taxon>
        <taxon>Oscillospiraceae</taxon>
        <taxon>Oscillospiraceae incertae sedis</taxon>
    </lineage>
</organism>
<reference evidence="1 2" key="1">
    <citation type="submission" date="2009-01" db="EMBL/GenBank/DDBJ databases">
        <authorList>
            <person name="Fulton L."/>
            <person name="Clifton S."/>
            <person name="Fulton B."/>
            <person name="Xu J."/>
            <person name="Minx P."/>
            <person name="Pepin K.H."/>
            <person name="Johnson M."/>
            <person name="Bhonagiri V."/>
            <person name="Nash W.E."/>
            <person name="Mardis E.R."/>
            <person name="Wilson R.K."/>
        </authorList>
    </citation>
    <scope>NUCLEOTIDE SEQUENCE [LARGE SCALE GENOMIC DNA]</scope>
    <source>
        <strain evidence="1 2">DSM 5476</strain>
    </source>
</reference>
<proteinExistence type="predicted"/>
<dbReference type="STRING" id="537013.CLOSTMETH_00775"/>
<protein>
    <submittedName>
        <fullName evidence="1">Uncharacterized protein</fullName>
    </submittedName>
</protein>
<comment type="caution">
    <text evidence="1">The sequence shown here is derived from an EMBL/GenBank/DDBJ whole genome shotgun (WGS) entry which is preliminary data.</text>
</comment>
<reference evidence="1 2" key="2">
    <citation type="submission" date="2009-02" db="EMBL/GenBank/DDBJ databases">
        <title>Draft genome sequence of Clostridium methylpentosum (DSM 5476).</title>
        <authorList>
            <person name="Sudarsanam P."/>
            <person name="Ley R."/>
            <person name="Guruge J."/>
            <person name="Turnbaugh P.J."/>
            <person name="Mahowald M."/>
            <person name="Liep D."/>
            <person name="Gordon J."/>
        </authorList>
    </citation>
    <scope>NUCLEOTIDE SEQUENCE [LARGE SCALE GENOMIC DNA]</scope>
    <source>
        <strain evidence="1 2">DSM 5476</strain>
    </source>
</reference>
<keyword evidence="2" id="KW-1185">Reference proteome</keyword>
<accession>C0EAC1</accession>
<evidence type="ECO:0000313" key="2">
    <source>
        <dbReference type="Proteomes" id="UP000003340"/>
    </source>
</evidence>
<name>C0EAC1_9FIRM</name>
<evidence type="ECO:0000313" key="1">
    <source>
        <dbReference type="EMBL" id="EEG31561.1"/>
    </source>
</evidence>